<dbReference type="EMBL" id="JAUHHV010000007">
    <property type="protein sequence ID" value="KAK1419199.1"/>
    <property type="molecule type" value="Genomic_DNA"/>
</dbReference>
<dbReference type="Pfam" id="PF00847">
    <property type="entry name" value="AP2"/>
    <property type="match status" value="1"/>
</dbReference>
<keyword evidence="3" id="KW-0805">Transcription regulation</keyword>
<organism evidence="11 12">
    <name type="scientific">Tagetes erecta</name>
    <name type="common">African marigold</name>
    <dbReference type="NCBI Taxonomy" id="13708"/>
    <lineage>
        <taxon>Eukaryota</taxon>
        <taxon>Viridiplantae</taxon>
        <taxon>Streptophyta</taxon>
        <taxon>Embryophyta</taxon>
        <taxon>Tracheophyta</taxon>
        <taxon>Spermatophyta</taxon>
        <taxon>Magnoliopsida</taxon>
        <taxon>eudicotyledons</taxon>
        <taxon>Gunneridae</taxon>
        <taxon>Pentapetalae</taxon>
        <taxon>asterids</taxon>
        <taxon>campanulids</taxon>
        <taxon>Asterales</taxon>
        <taxon>Asteraceae</taxon>
        <taxon>Asteroideae</taxon>
        <taxon>Heliantheae alliance</taxon>
        <taxon>Tageteae</taxon>
        <taxon>Tagetes</taxon>
    </lineage>
</organism>
<evidence type="ECO:0000256" key="1">
    <source>
        <dbReference type="ARBA" id="ARBA00004123"/>
    </source>
</evidence>
<dbReference type="FunFam" id="3.30.730.10:FF:000006">
    <property type="entry name" value="ethylene-responsive transcription factor ERF014-like"/>
    <property type="match status" value="1"/>
</dbReference>
<dbReference type="InterPro" id="IPR051032">
    <property type="entry name" value="AP2/ERF_TF_ERF_subfamily"/>
</dbReference>
<dbReference type="PROSITE" id="PS51032">
    <property type="entry name" value="AP2_ERF"/>
    <property type="match status" value="1"/>
</dbReference>
<dbReference type="GO" id="GO:0000976">
    <property type="term" value="F:transcription cis-regulatory region binding"/>
    <property type="evidence" value="ECO:0007669"/>
    <property type="project" value="UniProtKB-ARBA"/>
</dbReference>
<proteinExistence type="inferred from homology"/>
<dbReference type="PRINTS" id="PR00367">
    <property type="entry name" value="ETHRSPELEMNT"/>
</dbReference>
<evidence type="ECO:0000256" key="8">
    <source>
        <dbReference type="ARBA" id="ARBA00024343"/>
    </source>
</evidence>
<evidence type="ECO:0000256" key="2">
    <source>
        <dbReference type="ARBA" id="ARBA00022745"/>
    </source>
</evidence>
<dbReference type="InterPro" id="IPR016177">
    <property type="entry name" value="DNA-bd_dom_sf"/>
</dbReference>
<sequence>MQHTLVQSSPSLNSPFPYIQFTNFKPMKQKTNNTTKNTKYKGVRRRSWGSYVSEIRAPNQKTRIWLGSHSTPEAAARAYDTALLCLKGPSANLNFPRHHYPNLLHTTTTSTMSPKSIQKLAAAAAGTSTDIEPPSPSLSSDSQSQDDETIVAKSESCNTENNYNVYDQPWLCDFDSPVYNDGSVFDPLWGLMMIEDVDHVDENEDDFGDIRLWSFC</sequence>
<dbReference type="GO" id="GO:0003700">
    <property type="term" value="F:DNA-binding transcription factor activity"/>
    <property type="evidence" value="ECO:0007669"/>
    <property type="project" value="InterPro"/>
</dbReference>
<dbReference type="InterPro" id="IPR036955">
    <property type="entry name" value="AP2/ERF_dom_sf"/>
</dbReference>
<evidence type="ECO:0000313" key="12">
    <source>
        <dbReference type="Proteomes" id="UP001229421"/>
    </source>
</evidence>
<dbReference type="PANTHER" id="PTHR31985">
    <property type="entry name" value="ETHYLENE-RESPONSIVE TRANSCRIPTION FACTOR ERF042-RELATED"/>
    <property type="match status" value="1"/>
</dbReference>
<protein>
    <recommendedName>
        <fullName evidence="10">AP2/ERF domain-containing protein</fullName>
    </recommendedName>
</protein>
<dbReference type="Gene3D" id="3.30.730.10">
    <property type="entry name" value="AP2/ERF domain"/>
    <property type="match status" value="1"/>
</dbReference>
<comment type="caution">
    <text evidence="11">The sequence shown here is derived from an EMBL/GenBank/DDBJ whole genome shotgun (WGS) entry which is preliminary data.</text>
</comment>
<feature type="domain" description="AP2/ERF" evidence="10">
    <location>
        <begin position="39"/>
        <end position="96"/>
    </location>
</feature>
<evidence type="ECO:0000259" key="10">
    <source>
        <dbReference type="PROSITE" id="PS51032"/>
    </source>
</evidence>
<dbReference type="SUPFAM" id="SSF54171">
    <property type="entry name" value="DNA-binding domain"/>
    <property type="match status" value="1"/>
</dbReference>
<evidence type="ECO:0000256" key="5">
    <source>
        <dbReference type="ARBA" id="ARBA00023159"/>
    </source>
</evidence>
<keyword evidence="6" id="KW-0804">Transcription</keyword>
<dbReference type="GO" id="GO:0005634">
    <property type="term" value="C:nucleus"/>
    <property type="evidence" value="ECO:0007669"/>
    <property type="project" value="UniProtKB-SubCell"/>
</dbReference>
<feature type="region of interest" description="Disordered" evidence="9">
    <location>
        <begin position="121"/>
        <end position="148"/>
    </location>
</feature>
<name>A0AAD8KAC0_TARER</name>
<evidence type="ECO:0000313" key="11">
    <source>
        <dbReference type="EMBL" id="KAK1419199.1"/>
    </source>
</evidence>
<gene>
    <name evidence="11" type="ORF">QVD17_28361</name>
</gene>
<keyword evidence="5" id="KW-0010">Activator</keyword>
<dbReference type="AlphaFoldDB" id="A0AAD8KAC0"/>
<evidence type="ECO:0000256" key="4">
    <source>
        <dbReference type="ARBA" id="ARBA00023125"/>
    </source>
</evidence>
<dbReference type="PIRSF" id="PIRSF038123">
    <property type="entry name" value="PTI6"/>
    <property type="match status" value="1"/>
</dbReference>
<reference evidence="11" key="1">
    <citation type="journal article" date="2023" name="bioRxiv">
        <title>Improved chromosome-level genome assembly for marigold (Tagetes erecta).</title>
        <authorList>
            <person name="Jiang F."/>
            <person name="Yuan L."/>
            <person name="Wang S."/>
            <person name="Wang H."/>
            <person name="Xu D."/>
            <person name="Wang A."/>
            <person name="Fan W."/>
        </authorList>
    </citation>
    <scope>NUCLEOTIDE SEQUENCE</scope>
    <source>
        <strain evidence="11">WSJ</strain>
        <tissue evidence="11">Leaf</tissue>
    </source>
</reference>
<accession>A0AAD8KAC0</accession>
<comment type="similarity">
    <text evidence="8">Belongs to the AP2/ERF transcription factor family. ERF subfamily.</text>
</comment>
<keyword evidence="7" id="KW-0539">Nucleus</keyword>
<evidence type="ECO:0000256" key="7">
    <source>
        <dbReference type="ARBA" id="ARBA00023242"/>
    </source>
</evidence>
<dbReference type="GO" id="GO:0009873">
    <property type="term" value="P:ethylene-activated signaling pathway"/>
    <property type="evidence" value="ECO:0007669"/>
    <property type="project" value="UniProtKB-KW"/>
</dbReference>
<evidence type="ECO:0000256" key="6">
    <source>
        <dbReference type="ARBA" id="ARBA00023163"/>
    </source>
</evidence>
<keyword evidence="12" id="KW-1185">Reference proteome</keyword>
<comment type="subcellular location">
    <subcellularLocation>
        <location evidence="1">Nucleus</location>
    </subcellularLocation>
</comment>
<dbReference type="SMART" id="SM00380">
    <property type="entry name" value="AP2"/>
    <property type="match status" value="1"/>
</dbReference>
<evidence type="ECO:0000256" key="3">
    <source>
        <dbReference type="ARBA" id="ARBA00023015"/>
    </source>
</evidence>
<dbReference type="CDD" id="cd00018">
    <property type="entry name" value="AP2"/>
    <property type="match status" value="1"/>
</dbReference>
<keyword evidence="4" id="KW-0238">DNA-binding</keyword>
<dbReference type="Proteomes" id="UP001229421">
    <property type="component" value="Unassembled WGS sequence"/>
</dbReference>
<dbReference type="PANTHER" id="PTHR31985:SF231">
    <property type="entry name" value="ETHYLENE-RESPONSIVE TRANSCRIPTION FACTOR ERF014"/>
    <property type="match status" value="1"/>
</dbReference>
<dbReference type="InterPro" id="IPR001471">
    <property type="entry name" value="AP2/ERF_dom"/>
</dbReference>
<evidence type="ECO:0000256" key="9">
    <source>
        <dbReference type="SAM" id="MobiDB-lite"/>
    </source>
</evidence>
<keyword evidence="2" id="KW-0936">Ethylene signaling pathway</keyword>